<organism evidence="5 6">
    <name type="scientific">Trichoderma citrinoviride</name>
    <dbReference type="NCBI Taxonomy" id="58853"/>
    <lineage>
        <taxon>Eukaryota</taxon>
        <taxon>Fungi</taxon>
        <taxon>Dikarya</taxon>
        <taxon>Ascomycota</taxon>
        <taxon>Pezizomycotina</taxon>
        <taxon>Sordariomycetes</taxon>
        <taxon>Hypocreomycetidae</taxon>
        <taxon>Hypocreales</taxon>
        <taxon>Hypocreaceae</taxon>
        <taxon>Trichoderma</taxon>
    </lineage>
</organism>
<dbReference type="Proteomes" id="UP000241546">
    <property type="component" value="Unassembled WGS sequence"/>
</dbReference>
<evidence type="ECO:0000313" key="6">
    <source>
        <dbReference type="Proteomes" id="UP000241546"/>
    </source>
</evidence>
<comment type="similarity">
    <text evidence="1">Belongs to the gamma-glutamylcyclotransferase family.</text>
</comment>
<feature type="domain" description="Gamma-glutamylcyclotransferase AIG2-like" evidence="4">
    <location>
        <begin position="120"/>
        <end position="215"/>
    </location>
</feature>
<dbReference type="EMBL" id="KZ680221">
    <property type="protein sequence ID" value="PTB62992.1"/>
    <property type="molecule type" value="Genomic_DNA"/>
</dbReference>
<dbReference type="Gene3D" id="3.10.490.10">
    <property type="entry name" value="Gamma-glutamyl cyclotransferase-like"/>
    <property type="match status" value="1"/>
</dbReference>
<name>A0A2T4B0Z3_9HYPO</name>
<evidence type="ECO:0000256" key="3">
    <source>
        <dbReference type="ARBA" id="ARBA00030602"/>
    </source>
</evidence>
<dbReference type="CDD" id="cd06661">
    <property type="entry name" value="GGCT_like"/>
    <property type="match status" value="1"/>
</dbReference>
<dbReference type="InterPro" id="IPR045038">
    <property type="entry name" value="AIG2-like"/>
</dbReference>
<reference evidence="6" key="1">
    <citation type="submission" date="2016-07" db="EMBL/GenBank/DDBJ databases">
        <title>Multiple horizontal gene transfer events from other fungi enriched the ability of initially mycotrophic Trichoderma (Ascomycota) to feed on dead plant biomass.</title>
        <authorList>
            <consortium name="DOE Joint Genome Institute"/>
            <person name="Atanasova L."/>
            <person name="Chenthamara K."/>
            <person name="Zhang J."/>
            <person name="Grujic M."/>
            <person name="Henrissat B."/>
            <person name="Kuo A."/>
            <person name="Aerts A."/>
            <person name="Salamov A."/>
            <person name="Lipzen A."/>
            <person name="Labutti K."/>
            <person name="Barry K."/>
            <person name="Miao Y."/>
            <person name="Rahimi M.J."/>
            <person name="Shen Q."/>
            <person name="Grigoriev I.V."/>
            <person name="Kubicek C.P."/>
            <person name="Druzhinina I.S."/>
        </authorList>
    </citation>
    <scope>NUCLEOTIDE SEQUENCE [LARGE SCALE GENOMIC DNA]</scope>
    <source>
        <strain evidence="6">TUCIM 6016</strain>
    </source>
</reference>
<dbReference type="SUPFAM" id="SSF110857">
    <property type="entry name" value="Gamma-glutamyl cyclotransferase-like"/>
    <property type="match status" value="1"/>
</dbReference>
<dbReference type="Pfam" id="PF06094">
    <property type="entry name" value="GGACT"/>
    <property type="match status" value="1"/>
</dbReference>
<dbReference type="OrthoDB" id="3262926at2759"/>
<dbReference type="InterPro" id="IPR013024">
    <property type="entry name" value="GGCT-like"/>
</dbReference>
<dbReference type="InterPro" id="IPR036568">
    <property type="entry name" value="GGCT-like_sf"/>
</dbReference>
<protein>
    <recommendedName>
        <fullName evidence="3">Putative gamma-glutamylcyclotransferase</fullName>
    </recommendedName>
</protein>
<keyword evidence="2" id="KW-0808">Transferase</keyword>
<evidence type="ECO:0000259" key="4">
    <source>
        <dbReference type="Pfam" id="PF06094"/>
    </source>
</evidence>
<dbReference type="AlphaFoldDB" id="A0A2T4B0Z3"/>
<dbReference type="PANTHER" id="PTHR31544:SF4">
    <property type="entry name" value="GAMMA-GLUTAMYLCYCLOTRANSFERASE-RELATED"/>
    <property type="match status" value="1"/>
</dbReference>
<evidence type="ECO:0000256" key="2">
    <source>
        <dbReference type="ARBA" id="ARBA00022679"/>
    </source>
</evidence>
<sequence>KGDESKYLVKLECDSSTSTGSVDLIRCLPKSLNILTGFDDENKPARFCLLSGSQKTEFLDVVSKAYPSYKPMLIRTSVASKELSSSLYPTLGADTTLPQFRNNSLCEVIRPTQHEYPVWYFFYGTLADADVLSRVIGRTEDKASIEKGYKRARIRRGRLSMLGDKYLALVDADEDSVFDGWAYQVKNQNEEDSLRVYETAKYEVVRCTMEVMEGQGGIIKGLTFRL</sequence>
<keyword evidence="6" id="KW-1185">Reference proteome</keyword>
<dbReference type="PANTHER" id="PTHR31544">
    <property type="entry name" value="AIG2-LIKE PROTEIN D"/>
    <property type="match status" value="1"/>
</dbReference>
<accession>A0A2T4B0Z3</accession>
<feature type="non-terminal residue" evidence="5">
    <location>
        <position position="226"/>
    </location>
</feature>
<evidence type="ECO:0000313" key="5">
    <source>
        <dbReference type="EMBL" id="PTB62992.1"/>
    </source>
</evidence>
<evidence type="ECO:0000256" key="1">
    <source>
        <dbReference type="ARBA" id="ARBA00008861"/>
    </source>
</evidence>
<gene>
    <name evidence="5" type="ORF">BBK36DRAFT_1087323</name>
</gene>
<dbReference type="InterPro" id="IPR009288">
    <property type="entry name" value="AIG2-like_dom"/>
</dbReference>
<dbReference type="GO" id="GO:0016740">
    <property type="term" value="F:transferase activity"/>
    <property type="evidence" value="ECO:0007669"/>
    <property type="project" value="UniProtKB-KW"/>
</dbReference>
<dbReference type="RefSeq" id="XP_024746312.1">
    <property type="nucleotide sequence ID" value="XM_024888975.1"/>
</dbReference>
<feature type="non-terminal residue" evidence="5">
    <location>
        <position position="1"/>
    </location>
</feature>
<proteinExistence type="inferred from homology"/>
<dbReference type="GeneID" id="36597094"/>